<evidence type="ECO:0000256" key="11">
    <source>
        <dbReference type="ARBA" id="ARBA00041912"/>
    </source>
</evidence>
<name>A0AAW1RIT4_9CHLO</name>
<evidence type="ECO:0000313" key="13">
    <source>
        <dbReference type="EMBL" id="KAK9833662.1"/>
    </source>
</evidence>
<gene>
    <name evidence="13" type="ORF">WJX74_002121</name>
</gene>
<dbReference type="GO" id="GO:0005615">
    <property type="term" value="C:extracellular space"/>
    <property type="evidence" value="ECO:0007669"/>
    <property type="project" value="UniProtKB-KW"/>
</dbReference>
<comment type="catalytic activity">
    <reaction evidence="7">
        <text>L-dopachrome = 5,6-dihydroxyindole-2-carboxylate</text>
        <dbReference type="Rhea" id="RHEA:13041"/>
        <dbReference type="ChEBI" id="CHEBI:16875"/>
        <dbReference type="ChEBI" id="CHEBI:57509"/>
        <dbReference type="EC" id="5.3.3.12"/>
    </reaction>
</comment>
<comment type="subcellular location">
    <subcellularLocation>
        <location evidence="1">Secreted</location>
    </subcellularLocation>
</comment>
<dbReference type="Pfam" id="PF01187">
    <property type="entry name" value="MIF"/>
    <property type="match status" value="1"/>
</dbReference>
<reference evidence="13 14" key="1">
    <citation type="journal article" date="2024" name="Nat. Commun.">
        <title>Phylogenomics reveals the evolutionary origins of lichenization in chlorophyte algae.</title>
        <authorList>
            <person name="Puginier C."/>
            <person name="Libourel C."/>
            <person name="Otte J."/>
            <person name="Skaloud P."/>
            <person name="Haon M."/>
            <person name="Grisel S."/>
            <person name="Petersen M."/>
            <person name="Berrin J.G."/>
            <person name="Delaux P.M."/>
            <person name="Dal Grande F."/>
            <person name="Keller J."/>
        </authorList>
    </citation>
    <scope>NUCLEOTIDE SEQUENCE [LARGE SCALE GENOMIC DNA]</scope>
    <source>
        <strain evidence="13 14">SAG 2145</strain>
    </source>
</reference>
<dbReference type="GO" id="GO:0004167">
    <property type="term" value="F:dopachrome isomerase activity"/>
    <property type="evidence" value="ECO:0007669"/>
    <property type="project" value="UniProtKB-EC"/>
</dbReference>
<sequence length="115" mass="12102">MPALVITTNVPGDKAALSDTLKQLSKAAASAIGKPESYMMVNIQTDSPLTFGGTEEPAANGTLHSIGAIGGEKNKAITKVIQEIVTAKLGVPNDRFYLAFHDMARSDMGYKGSTF</sequence>
<keyword evidence="4" id="KW-0964">Secreted</keyword>
<evidence type="ECO:0000256" key="8">
    <source>
        <dbReference type="ARBA" id="ARBA00038932"/>
    </source>
</evidence>
<dbReference type="GO" id="GO:0050178">
    <property type="term" value="F:phenylpyruvate tautomerase activity"/>
    <property type="evidence" value="ECO:0007669"/>
    <property type="project" value="UniProtKB-EC"/>
</dbReference>
<dbReference type="Proteomes" id="UP001438707">
    <property type="component" value="Unassembled WGS sequence"/>
</dbReference>
<comment type="caution">
    <text evidence="13">The sequence shown here is derived from an EMBL/GenBank/DDBJ whole genome shotgun (WGS) entry which is preliminary data.</text>
</comment>
<dbReference type="SUPFAM" id="SSF55331">
    <property type="entry name" value="Tautomerase/MIF"/>
    <property type="match status" value="1"/>
</dbReference>
<protein>
    <recommendedName>
        <fullName evidence="12">L-dopachrome isomerase</fullName>
        <ecNumber evidence="9">5.3.2.1</ecNumber>
        <ecNumber evidence="8">5.3.3.12</ecNumber>
    </recommendedName>
    <alternativeName>
        <fullName evidence="10">L-dopachrome tautomerase</fullName>
    </alternativeName>
    <alternativeName>
        <fullName evidence="11">Phenylpyruvate tautomerase</fullName>
    </alternativeName>
</protein>
<keyword evidence="14" id="KW-1185">Reference proteome</keyword>
<dbReference type="AlphaFoldDB" id="A0AAW1RIT4"/>
<evidence type="ECO:0000313" key="14">
    <source>
        <dbReference type="Proteomes" id="UP001438707"/>
    </source>
</evidence>
<evidence type="ECO:0000256" key="5">
    <source>
        <dbReference type="ARBA" id="ARBA00023235"/>
    </source>
</evidence>
<dbReference type="GO" id="GO:0005125">
    <property type="term" value="F:cytokine activity"/>
    <property type="evidence" value="ECO:0007669"/>
    <property type="project" value="UniProtKB-KW"/>
</dbReference>
<evidence type="ECO:0000256" key="10">
    <source>
        <dbReference type="ARBA" id="ARBA00041631"/>
    </source>
</evidence>
<evidence type="ECO:0000256" key="7">
    <source>
        <dbReference type="ARBA" id="ARBA00036823"/>
    </source>
</evidence>
<evidence type="ECO:0000256" key="1">
    <source>
        <dbReference type="ARBA" id="ARBA00004613"/>
    </source>
</evidence>
<dbReference type="PANTHER" id="PTHR11954:SF6">
    <property type="entry name" value="MACROPHAGE MIGRATION INHIBITORY FACTOR"/>
    <property type="match status" value="1"/>
</dbReference>
<evidence type="ECO:0000256" key="2">
    <source>
        <dbReference type="ARBA" id="ARBA00005851"/>
    </source>
</evidence>
<accession>A0AAW1RIT4</accession>
<dbReference type="EC" id="5.3.3.12" evidence="8"/>
<evidence type="ECO:0000256" key="4">
    <source>
        <dbReference type="ARBA" id="ARBA00022525"/>
    </source>
</evidence>
<evidence type="ECO:0000256" key="12">
    <source>
        <dbReference type="ARBA" id="ARBA00042730"/>
    </source>
</evidence>
<keyword evidence="3" id="KW-0202">Cytokine</keyword>
<dbReference type="Gene3D" id="3.30.429.10">
    <property type="entry name" value="Macrophage Migration Inhibitory Factor"/>
    <property type="match status" value="1"/>
</dbReference>
<evidence type="ECO:0000256" key="9">
    <source>
        <dbReference type="ARBA" id="ARBA00039086"/>
    </source>
</evidence>
<comment type="similarity">
    <text evidence="2">Belongs to the MIF family.</text>
</comment>
<comment type="catalytic activity">
    <reaction evidence="6">
        <text>3-phenylpyruvate = enol-phenylpyruvate</text>
        <dbReference type="Rhea" id="RHEA:17097"/>
        <dbReference type="ChEBI" id="CHEBI:16815"/>
        <dbReference type="ChEBI" id="CHEBI:18005"/>
        <dbReference type="EC" id="5.3.2.1"/>
    </reaction>
</comment>
<evidence type="ECO:0000256" key="6">
    <source>
        <dbReference type="ARBA" id="ARBA00036735"/>
    </source>
</evidence>
<organism evidence="13 14">
    <name type="scientific">Apatococcus lobatus</name>
    <dbReference type="NCBI Taxonomy" id="904363"/>
    <lineage>
        <taxon>Eukaryota</taxon>
        <taxon>Viridiplantae</taxon>
        <taxon>Chlorophyta</taxon>
        <taxon>core chlorophytes</taxon>
        <taxon>Trebouxiophyceae</taxon>
        <taxon>Chlorellales</taxon>
        <taxon>Chlorellaceae</taxon>
        <taxon>Apatococcus</taxon>
    </lineage>
</organism>
<evidence type="ECO:0000256" key="3">
    <source>
        <dbReference type="ARBA" id="ARBA00022514"/>
    </source>
</evidence>
<dbReference type="EC" id="5.3.2.1" evidence="9"/>
<dbReference type="EMBL" id="JALJOS010000010">
    <property type="protein sequence ID" value="KAK9833662.1"/>
    <property type="molecule type" value="Genomic_DNA"/>
</dbReference>
<dbReference type="InterPro" id="IPR001398">
    <property type="entry name" value="Macrophage_inhib_fac"/>
</dbReference>
<proteinExistence type="inferred from homology"/>
<keyword evidence="5" id="KW-0413">Isomerase</keyword>
<dbReference type="PANTHER" id="PTHR11954">
    <property type="entry name" value="D-DOPACHROME DECARBOXYLASE"/>
    <property type="match status" value="1"/>
</dbReference>
<dbReference type="InterPro" id="IPR014347">
    <property type="entry name" value="Tautomerase/MIF_sf"/>
</dbReference>